<dbReference type="GeneID" id="7445334"/>
<sequence length="76" mass="8790">MTIQTRCHYEVLSVARDADAATIKKAHRKLALRHHPDKVLSKSPEEQEASAAEFKLIQVAYECLSDPVERKWYDEH</sequence>
<dbReference type="InterPro" id="IPR051964">
    <property type="entry name" value="Chaperone_stress_response"/>
</dbReference>
<dbReference type="STRING" id="35128.B8BYT0"/>
<name>B8BYT0_THAPS</name>
<dbReference type="InParanoid" id="B8BYT0"/>
<dbReference type="PRINTS" id="PR00625">
    <property type="entry name" value="JDOMAIN"/>
</dbReference>
<proteinExistence type="predicted"/>
<dbReference type="RefSeq" id="XP_002288992.1">
    <property type="nucleotide sequence ID" value="XM_002288956.1"/>
</dbReference>
<evidence type="ECO:0000313" key="2">
    <source>
        <dbReference type="EMBL" id="EED94428.1"/>
    </source>
</evidence>
<dbReference type="PROSITE" id="PS50076">
    <property type="entry name" value="DNAJ_2"/>
    <property type="match status" value="1"/>
</dbReference>
<feature type="non-terminal residue" evidence="2">
    <location>
        <position position="76"/>
    </location>
</feature>
<organism evidence="2 3">
    <name type="scientific">Thalassiosira pseudonana</name>
    <name type="common">Marine diatom</name>
    <name type="synonym">Cyclotella nana</name>
    <dbReference type="NCBI Taxonomy" id="35128"/>
    <lineage>
        <taxon>Eukaryota</taxon>
        <taxon>Sar</taxon>
        <taxon>Stramenopiles</taxon>
        <taxon>Ochrophyta</taxon>
        <taxon>Bacillariophyta</taxon>
        <taxon>Coscinodiscophyceae</taxon>
        <taxon>Thalassiosirophycidae</taxon>
        <taxon>Thalassiosirales</taxon>
        <taxon>Thalassiosiraceae</taxon>
        <taxon>Thalassiosira</taxon>
    </lineage>
</organism>
<dbReference type="InterPro" id="IPR018253">
    <property type="entry name" value="DnaJ_domain_CS"/>
</dbReference>
<dbReference type="InterPro" id="IPR036869">
    <property type="entry name" value="J_dom_sf"/>
</dbReference>
<accession>B8BYT0</accession>
<dbReference type="OMA" id="QAYETIG"/>
<dbReference type="InterPro" id="IPR001623">
    <property type="entry name" value="DnaJ_domain"/>
</dbReference>
<dbReference type="SMART" id="SM00271">
    <property type="entry name" value="DnaJ"/>
    <property type="match status" value="1"/>
</dbReference>
<keyword evidence="3" id="KW-1185">Reference proteome</keyword>
<dbReference type="Gene3D" id="1.10.287.110">
    <property type="entry name" value="DnaJ domain"/>
    <property type="match status" value="1"/>
</dbReference>
<dbReference type="EMBL" id="CM000640">
    <property type="protein sequence ID" value="EED94428.1"/>
    <property type="molecule type" value="Genomic_DNA"/>
</dbReference>
<dbReference type="PANTHER" id="PTHR44029:SF1">
    <property type="entry name" value="DNAJ HOMOLOG SUBFAMILY C MEMBER 21"/>
    <property type="match status" value="1"/>
</dbReference>
<evidence type="ECO:0000259" key="1">
    <source>
        <dbReference type="PROSITE" id="PS50076"/>
    </source>
</evidence>
<dbReference type="PROSITE" id="PS00636">
    <property type="entry name" value="DNAJ_1"/>
    <property type="match status" value="1"/>
</dbReference>
<dbReference type="AlphaFoldDB" id="B8BYT0"/>
<reference evidence="2 3" key="2">
    <citation type="journal article" date="2008" name="Nature">
        <title>The Phaeodactylum genome reveals the evolutionary history of diatom genomes.</title>
        <authorList>
            <person name="Bowler C."/>
            <person name="Allen A.E."/>
            <person name="Badger J.H."/>
            <person name="Grimwood J."/>
            <person name="Jabbari K."/>
            <person name="Kuo A."/>
            <person name="Maheswari U."/>
            <person name="Martens C."/>
            <person name="Maumus F."/>
            <person name="Otillar R.P."/>
            <person name="Rayko E."/>
            <person name="Salamov A."/>
            <person name="Vandepoele K."/>
            <person name="Beszteri B."/>
            <person name="Gruber A."/>
            <person name="Heijde M."/>
            <person name="Katinka M."/>
            <person name="Mock T."/>
            <person name="Valentin K."/>
            <person name="Verret F."/>
            <person name="Berges J.A."/>
            <person name="Brownlee C."/>
            <person name="Cadoret J.P."/>
            <person name="Chiovitti A."/>
            <person name="Choi C.J."/>
            <person name="Coesel S."/>
            <person name="De Martino A."/>
            <person name="Detter J.C."/>
            <person name="Durkin C."/>
            <person name="Falciatore A."/>
            <person name="Fournet J."/>
            <person name="Haruta M."/>
            <person name="Huysman M.J."/>
            <person name="Jenkins B.D."/>
            <person name="Jiroutova K."/>
            <person name="Jorgensen R.E."/>
            <person name="Joubert Y."/>
            <person name="Kaplan A."/>
            <person name="Kroger N."/>
            <person name="Kroth P.G."/>
            <person name="La Roche J."/>
            <person name="Lindquist E."/>
            <person name="Lommer M."/>
            <person name="Martin-Jezequel V."/>
            <person name="Lopez P.J."/>
            <person name="Lucas S."/>
            <person name="Mangogna M."/>
            <person name="McGinnis K."/>
            <person name="Medlin L.K."/>
            <person name="Montsant A."/>
            <person name="Oudot-Le Secq M.P."/>
            <person name="Napoli C."/>
            <person name="Obornik M."/>
            <person name="Parker M.S."/>
            <person name="Petit J.L."/>
            <person name="Porcel B.M."/>
            <person name="Poulsen N."/>
            <person name="Robison M."/>
            <person name="Rychlewski L."/>
            <person name="Rynearson T.A."/>
            <person name="Schmutz J."/>
            <person name="Shapiro H."/>
            <person name="Siaut M."/>
            <person name="Stanley M."/>
            <person name="Sussman M.R."/>
            <person name="Taylor A.R."/>
            <person name="Vardi A."/>
            <person name="von Dassow P."/>
            <person name="Vyverman W."/>
            <person name="Willis A."/>
            <person name="Wyrwicz L.S."/>
            <person name="Rokhsar D.S."/>
            <person name="Weissenbach J."/>
            <person name="Armbrust E.V."/>
            <person name="Green B.R."/>
            <person name="Van de Peer Y."/>
            <person name="Grigoriev I.V."/>
        </authorList>
    </citation>
    <scope>NUCLEOTIDE SEQUENCE [LARGE SCALE GENOMIC DNA]</scope>
    <source>
        <strain evidence="2 3">CCMP1335</strain>
    </source>
</reference>
<protein>
    <recommendedName>
        <fullName evidence="1">J domain-containing protein</fullName>
    </recommendedName>
</protein>
<dbReference type="KEGG" id="tps:THAPSDRAFT_32561"/>
<dbReference type="Pfam" id="PF00226">
    <property type="entry name" value="DnaJ"/>
    <property type="match status" value="1"/>
</dbReference>
<dbReference type="eggNOG" id="KOG0717">
    <property type="taxonomic scope" value="Eukaryota"/>
</dbReference>
<feature type="domain" description="J" evidence="1">
    <location>
        <begin position="7"/>
        <end position="76"/>
    </location>
</feature>
<dbReference type="SUPFAM" id="SSF46565">
    <property type="entry name" value="Chaperone J-domain"/>
    <property type="match status" value="1"/>
</dbReference>
<dbReference type="PaxDb" id="35128-Thaps32561"/>
<dbReference type="CDD" id="cd06257">
    <property type="entry name" value="DnaJ"/>
    <property type="match status" value="1"/>
</dbReference>
<reference evidence="2 3" key="1">
    <citation type="journal article" date="2004" name="Science">
        <title>The genome of the diatom Thalassiosira pseudonana: ecology, evolution, and metabolism.</title>
        <authorList>
            <person name="Armbrust E.V."/>
            <person name="Berges J.A."/>
            <person name="Bowler C."/>
            <person name="Green B.R."/>
            <person name="Martinez D."/>
            <person name="Putnam N.H."/>
            <person name="Zhou S."/>
            <person name="Allen A.E."/>
            <person name="Apt K.E."/>
            <person name="Bechner M."/>
            <person name="Brzezinski M.A."/>
            <person name="Chaal B.K."/>
            <person name="Chiovitti A."/>
            <person name="Davis A.K."/>
            <person name="Demarest M.S."/>
            <person name="Detter J.C."/>
            <person name="Glavina T."/>
            <person name="Goodstein D."/>
            <person name="Hadi M.Z."/>
            <person name="Hellsten U."/>
            <person name="Hildebrand M."/>
            <person name="Jenkins B.D."/>
            <person name="Jurka J."/>
            <person name="Kapitonov V.V."/>
            <person name="Kroger N."/>
            <person name="Lau W.W."/>
            <person name="Lane T.W."/>
            <person name="Larimer F.W."/>
            <person name="Lippmeier J.C."/>
            <person name="Lucas S."/>
            <person name="Medina M."/>
            <person name="Montsant A."/>
            <person name="Obornik M."/>
            <person name="Parker M.S."/>
            <person name="Palenik B."/>
            <person name="Pazour G.J."/>
            <person name="Richardson P.M."/>
            <person name="Rynearson T.A."/>
            <person name="Saito M.A."/>
            <person name="Schwartz D.C."/>
            <person name="Thamatrakoln K."/>
            <person name="Valentin K."/>
            <person name="Vardi A."/>
            <person name="Wilkerson F.P."/>
            <person name="Rokhsar D.S."/>
        </authorList>
    </citation>
    <scope>NUCLEOTIDE SEQUENCE [LARGE SCALE GENOMIC DNA]</scope>
    <source>
        <strain evidence="2 3">CCMP1335</strain>
    </source>
</reference>
<dbReference type="HOGENOM" id="CLU_017633_18_1_1"/>
<evidence type="ECO:0000313" key="3">
    <source>
        <dbReference type="Proteomes" id="UP000001449"/>
    </source>
</evidence>
<dbReference type="Proteomes" id="UP000001449">
    <property type="component" value="Chromosome 3"/>
</dbReference>
<dbReference type="PANTHER" id="PTHR44029">
    <property type="entry name" value="DNAJ HOMOLOG SUBFAMILY C MEMBER 21"/>
    <property type="match status" value="1"/>
</dbReference>
<gene>
    <name evidence="2" type="ORF">THAPSDRAFT_32561</name>
</gene>